<feature type="chain" id="PRO_5038876910" description="DUF2207 domain-containing protein" evidence="2">
    <location>
        <begin position="29"/>
        <end position="554"/>
    </location>
</feature>
<reference evidence="3" key="1">
    <citation type="journal article" date="2021" name="Environ. Microbiol.">
        <title>Genomic characterization of three novel Desulfobacterota classes expand the metabolic and phylogenetic diversity of the phylum.</title>
        <authorList>
            <person name="Murphy C.L."/>
            <person name="Biggerstaff J."/>
            <person name="Eichhorn A."/>
            <person name="Ewing E."/>
            <person name="Shahan R."/>
            <person name="Soriano D."/>
            <person name="Stewart S."/>
            <person name="VanMol K."/>
            <person name="Walker R."/>
            <person name="Walters P."/>
            <person name="Elshahed M.S."/>
            <person name="Youssef N.H."/>
        </authorList>
    </citation>
    <scope>NUCLEOTIDE SEQUENCE</scope>
    <source>
        <strain evidence="3">Zod_Metabat.24</strain>
    </source>
</reference>
<gene>
    <name evidence="3" type="ORF">JW984_02690</name>
</gene>
<proteinExistence type="predicted"/>
<name>A0A9D8KDH9_9DELT</name>
<dbReference type="EMBL" id="JAFGIX010000011">
    <property type="protein sequence ID" value="MBN1572084.1"/>
    <property type="molecule type" value="Genomic_DNA"/>
</dbReference>
<evidence type="ECO:0000313" key="4">
    <source>
        <dbReference type="Proteomes" id="UP000809273"/>
    </source>
</evidence>
<keyword evidence="1" id="KW-0812">Transmembrane</keyword>
<sequence>MKRKILLGMAVAFAALMIISLSPGIAAAQDYSFSVPKNYSDVYINQDGSITIIYGLTFSCDSGAHPIDIVDIGLPNGNYNLGSAKASINNVPLTDIRKSTYVTGVEVHLGAQTIQPGQTGTLNFSIIHPKMLFTDEEKEDYASMEFSPTWYGSAYAHGTTDLRLSVHFPKGVTPDETRYHEGGGKRKFDSTRFDEDGRIVFTWINGSASPSTQYKFGVSFPSMYVAEGAVSKPPKFSFFEIIIAVVVMLVTNLPIMIFGGFFFIIIWSIIRSKMRRMKYFPSKVSIEGVGIKRGLTAPEAAVLLELPLDKVVTMILFGLMKKNVVRVEDMGKGKIPKVMAIDGANKSGLRDYEIEFLEAIKPNGEADLKKMSTTMVKMIKDVDKRIKGFSRRETKDYYQHIVDLAWRHVTTANTPELLGEEWSDKLEWIMMDKKFGDRMEETFTGREVVAPRWYTRNYYPTTSGAGDVSAKGVGESMSKTFTSGADLANKMVTGFENFSGNFIRNIESFASGVTRVTNPAPQSSGSYSRSSGGGGCACACACAGCACACAGGGR</sequence>
<organism evidence="3 4">
    <name type="scientific">Candidatus Zymogenus saltonus</name>
    <dbReference type="NCBI Taxonomy" id="2844893"/>
    <lineage>
        <taxon>Bacteria</taxon>
        <taxon>Deltaproteobacteria</taxon>
        <taxon>Candidatus Zymogenia</taxon>
        <taxon>Candidatus Zymogeniales</taxon>
        <taxon>Candidatus Zymogenaceae</taxon>
        <taxon>Candidatus Zymogenus</taxon>
    </lineage>
</organism>
<dbReference type="Proteomes" id="UP000809273">
    <property type="component" value="Unassembled WGS sequence"/>
</dbReference>
<keyword evidence="1" id="KW-0472">Membrane</keyword>
<protein>
    <recommendedName>
        <fullName evidence="5">DUF2207 domain-containing protein</fullName>
    </recommendedName>
</protein>
<comment type="caution">
    <text evidence="3">The sequence shown here is derived from an EMBL/GenBank/DDBJ whole genome shotgun (WGS) entry which is preliminary data.</text>
</comment>
<dbReference type="AlphaFoldDB" id="A0A9D8KDH9"/>
<reference evidence="3" key="2">
    <citation type="submission" date="2021-01" db="EMBL/GenBank/DDBJ databases">
        <authorList>
            <person name="Hahn C.R."/>
            <person name="Youssef N.H."/>
            <person name="Elshahed M."/>
        </authorList>
    </citation>
    <scope>NUCLEOTIDE SEQUENCE</scope>
    <source>
        <strain evidence="3">Zod_Metabat.24</strain>
    </source>
</reference>
<evidence type="ECO:0008006" key="5">
    <source>
        <dbReference type="Google" id="ProtNLM"/>
    </source>
</evidence>
<accession>A0A9D8KDH9</accession>
<evidence type="ECO:0000313" key="3">
    <source>
        <dbReference type="EMBL" id="MBN1572084.1"/>
    </source>
</evidence>
<evidence type="ECO:0000256" key="1">
    <source>
        <dbReference type="SAM" id="Phobius"/>
    </source>
</evidence>
<evidence type="ECO:0000256" key="2">
    <source>
        <dbReference type="SAM" id="SignalP"/>
    </source>
</evidence>
<keyword evidence="1" id="KW-1133">Transmembrane helix</keyword>
<feature type="signal peptide" evidence="2">
    <location>
        <begin position="1"/>
        <end position="28"/>
    </location>
</feature>
<feature type="transmembrane region" description="Helical" evidence="1">
    <location>
        <begin position="241"/>
        <end position="270"/>
    </location>
</feature>
<keyword evidence="2" id="KW-0732">Signal</keyword>